<dbReference type="NCBIfam" id="TIGR03998">
    <property type="entry name" value="thiol_BshC"/>
    <property type="match status" value="1"/>
</dbReference>
<evidence type="ECO:0000259" key="4">
    <source>
        <dbReference type="Pfam" id="PF24850"/>
    </source>
</evidence>
<proteinExistence type="inferred from homology"/>
<evidence type="ECO:0000313" key="5">
    <source>
        <dbReference type="EMBL" id="BAU27480.1"/>
    </source>
</evidence>
<keyword evidence="1 2" id="KW-0436">Ligase</keyword>
<dbReference type="Pfam" id="PF10079">
    <property type="entry name" value="Rossmann-like_BshC"/>
    <property type="match status" value="1"/>
</dbReference>
<keyword evidence="6" id="KW-1185">Reference proteome</keyword>
<organism evidence="5 6">
    <name type="scientific">Aneurinibacillus soli</name>
    <dbReference type="NCBI Taxonomy" id="1500254"/>
    <lineage>
        <taxon>Bacteria</taxon>
        <taxon>Bacillati</taxon>
        <taxon>Bacillota</taxon>
        <taxon>Bacilli</taxon>
        <taxon>Bacillales</taxon>
        <taxon>Paenibacillaceae</taxon>
        <taxon>Aneurinibacillus group</taxon>
        <taxon>Aneurinibacillus</taxon>
    </lineage>
</organism>
<comment type="similarity">
    <text evidence="2">Belongs to the BshC family.</text>
</comment>
<evidence type="ECO:0000259" key="3">
    <source>
        <dbReference type="Pfam" id="PF10079"/>
    </source>
</evidence>
<sequence length="543" mass="62527">MQIESIKLPFGQNIVNDYIDYYPKTAELYPYHPYQQESYERRLRWLSEHPHENRAALVDGLLDWNTRVGNTHERVRENIEALSHPDTYTVVTGQQAGVLTGPLYTIHKAITALRIAEEQQRRLGVRVVPVFWIAGEDHDYEEANHVYVQTRSGEVCKQRLDYETEGRTSVTHLSIPQDVWQAYIDGFFAEQIETEFTGDLKAHLHTIAGESKTLTDFFARTIAWLFGEAGLILIDSAAPFVRVLEQDGFAQVIRRNEELNEAVAVQGQKLTALGYHRQVETERSSAQFFLYRNGERSGVERLADGTFRTRDGVVYTEEELLALLMNEPESFSANVVTRPLMQEWLLPVLAFVGGPGEVAYWGLYARMFDVFGLEMPPVVPRLSFSLLEGAVQKNMRKFELSTYDVLTKLAEKRDAYLVAQDTLHLDEKFAAVKRQMRALYTPLIEEASGIEQGLRPLGEKNLDKILEQVDFYAKRSQSAFVKKHESSLRQFDRIRTAVFPMDKPQERVYNVFGYLNKYGIGWFREFRSYPYDVTPEHLAVRVD</sequence>
<accession>A0A0U4WFG5</accession>
<comment type="function">
    <text evidence="2">Involved in bacillithiol (BSH) biosynthesis. May catalyze the last step of the pathway, the addition of cysteine to glucosamine malate (GlcN-Mal) to generate BSH.</text>
</comment>
<dbReference type="EC" id="6.-.-.-" evidence="2"/>
<dbReference type="KEGG" id="asoc:CB4_01654"/>
<gene>
    <name evidence="2" type="primary">bshC</name>
    <name evidence="5" type="ORF">CB4_01654</name>
</gene>
<dbReference type="Proteomes" id="UP000217696">
    <property type="component" value="Chromosome"/>
</dbReference>
<dbReference type="AlphaFoldDB" id="A0A0U4WFG5"/>
<feature type="domain" description="Bacillithiol biosynthesis BshC C-terminal coiled-coil" evidence="4">
    <location>
        <begin position="386"/>
        <end position="540"/>
    </location>
</feature>
<dbReference type="Pfam" id="PF24850">
    <property type="entry name" value="CC_BshC"/>
    <property type="match status" value="1"/>
</dbReference>
<dbReference type="InterPro" id="IPR055398">
    <property type="entry name" value="Rossmann-like_BshC"/>
</dbReference>
<reference evidence="5 6" key="1">
    <citation type="submission" date="2015-12" db="EMBL/GenBank/DDBJ databases">
        <title>Genome sequence of Aneurinibacillus soli.</title>
        <authorList>
            <person name="Lee J.S."/>
            <person name="Lee K.C."/>
            <person name="Kim K.K."/>
            <person name="Lee B.W."/>
        </authorList>
    </citation>
    <scope>NUCLEOTIDE SEQUENCE [LARGE SCALE GENOMIC DNA]</scope>
    <source>
        <strain evidence="5 6">CB4</strain>
    </source>
</reference>
<dbReference type="InterPro" id="IPR055399">
    <property type="entry name" value="CC_BshC"/>
</dbReference>
<dbReference type="HAMAP" id="MF_01867">
    <property type="entry name" value="BshC"/>
    <property type="match status" value="1"/>
</dbReference>
<dbReference type="PIRSF" id="PIRSF012535">
    <property type="entry name" value="UCP012535"/>
    <property type="match status" value="1"/>
</dbReference>
<name>A0A0U4WFG5_9BACL</name>
<evidence type="ECO:0000256" key="1">
    <source>
        <dbReference type="ARBA" id="ARBA00022598"/>
    </source>
</evidence>
<dbReference type="GO" id="GO:0016874">
    <property type="term" value="F:ligase activity"/>
    <property type="evidence" value="ECO:0007669"/>
    <property type="project" value="UniProtKB-UniRule"/>
</dbReference>
<evidence type="ECO:0000256" key="2">
    <source>
        <dbReference type="HAMAP-Rule" id="MF_01867"/>
    </source>
</evidence>
<protein>
    <recommendedName>
        <fullName evidence="2">Putative cysteine ligase BshC</fullName>
        <ecNumber evidence="2">6.-.-.-</ecNumber>
    </recommendedName>
</protein>
<feature type="domain" description="Bacillithiol biosynthesis BshC N-terminal Rossmann-like" evidence="3">
    <location>
        <begin position="1"/>
        <end position="382"/>
    </location>
</feature>
<dbReference type="EMBL" id="AP017312">
    <property type="protein sequence ID" value="BAU27480.1"/>
    <property type="molecule type" value="Genomic_DNA"/>
</dbReference>
<dbReference type="InterPro" id="IPR011199">
    <property type="entry name" value="Bacillithiol_biosynth_BshC"/>
</dbReference>
<evidence type="ECO:0000313" key="6">
    <source>
        <dbReference type="Proteomes" id="UP000217696"/>
    </source>
</evidence>